<evidence type="ECO:0000256" key="2">
    <source>
        <dbReference type="SAM" id="MobiDB-lite"/>
    </source>
</evidence>
<evidence type="ECO:0000313" key="5">
    <source>
        <dbReference type="Proteomes" id="UP001176521"/>
    </source>
</evidence>
<proteinExistence type="predicted"/>
<protein>
    <recommendedName>
        <fullName evidence="3">C3H1-type domain-containing protein</fullName>
    </recommendedName>
</protein>
<dbReference type="GO" id="GO:0008270">
    <property type="term" value="F:zinc ion binding"/>
    <property type="evidence" value="ECO:0007669"/>
    <property type="project" value="UniProtKB-KW"/>
</dbReference>
<feature type="domain" description="C3H1-type" evidence="3">
    <location>
        <begin position="447"/>
        <end position="475"/>
    </location>
</feature>
<gene>
    <name evidence="4" type="ORF">OC842_007273</name>
</gene>
<keyword evidence="1" id="KW-0479">Metal-binding</keyword>
<keyword evidence="1" id="KW-0862">Zinc</keyword>
<name>A0AAN6G4Q5_9BASI</name>
<dbReference type="Proteomes" id="UP001176521">
    <property type="component" value="Unassembled WGS sequence"/>
</dbReference>
<dbReference type="PROSITE" id="PS50103">
    <property type="entry name" value="ZF_C3H1"/>
    <property type="match status" value="1"/>
</dbReference>
<dbReference type="AlphaFoldDB" id="A0AAN6G4Q5"/>
<dbReference type="InterPro" id="IPR000571">
    <property type="entry name" value="Znf_CCCH"/>
</dbReference>
<comment type="caution">
    <text evidence="4">The sequence shown here is derived from an EMBL/GenBank/DDBJ whole genome shotgun (WGS) entry which is preliminary data.</text>
</comment>
<organism evidence="4 5">
    <name type="scientific">Tilletia horrida</name>
    <dbReference type="NCBI Taxonomy" id="155126"/>
    <lineage>
        <taxon>Eukaryota</taxon>
        <taxon>Fungi</taxon>
        <taxon>Dikarya</taxon>
        <taxon>Basidiomycota</taxon>
        <taxon>Ustilaginomycotina</taxon>
        <taxon>Exobasidiomycetes</taxon>
        <taxon>Tilletiales</taxon>
        <taxon>Tilletiaceae</taxon>
        <taxon>Tilletia</taxon>
    </lineage>
</organism>
<dbReference type="EMBL" id="JAPDMQ010000876">
    <property type="protein sequence ID" value="KAK0519940.1"/>
    <property type="molecule type" value="Genomic_DNA"/>
</dbReference>
<feature type="zinc finger region" description="C3H1-type" evidence="1">
    <location>
        <begin position="447"/>
        <end position="475"/>
    </location>
</feature>
<keyword evidence="5" id="KW-1185">Reference proteome</keyword>
<feature type="region of interest" description="Disordered" evidence="2">
    <location>
        <begin position="330"/>
        <end position="402"/>
    </location>
</feature>
<evidence type="ECO:0000259" key="3">
    <source>
        <dbReference type="PROSITE" id="PS50103"/>
    </source>
</evidence>
<keyword evidence="1" id="KW-0863">Zinc-finger</keyword>
<reference evidence="4" key="1">
    <citation type="journal article" date="2023" name="PhytoFront">
        <title>Draft Genome Resources of Seven Strains of Tilletia horrida, Causal Agent of Kernel Smut of Rice.</title>
        <authorList>
            <person name="Khanal S."/>
            <person name="Antony Babu S."/>
            <person name="Zhou X.G."/>
        </authorList>
    </citation>
    <scope>NUCLEOTIDE SEQUENCE</scope>
    <source>
        <strain evidence="4">TX3</strain>
    </source>
</reference>
<evidence type="ECO:0000256" key="1">
    <source>
        <dbReference type="PROSITE-ProRule" id="PRU00723"/>
    </source>
</evidence>
<sequence>MADNAAEAHRVDEDDLEARIARAASAAAATAAAAAVQEAMRAYQERAGNAAPAAPAAAAAAAAPDPVAAAAAAAAAAAEAHAAAVAKEKEKAKAAAAEKSRTISFLHDPRKEDEAIRPWPGSDLQVPRDVVTLARQGVQIPLIWLTAEGIMEASNRGRKLITFPLDKAGQLQLQLAHDKDLFLPRGAFSQAMQVLVALWRAVGPPAGNGEDSQASLIEELHTSVLARATDEHWPIWRRYTKRVLDTMWEERGENEGIGFDVGAIDEGRLRAAERACFCPPQQADNLTRIGDTMVAQLLRADATAMAAIGARMDELHRMAIFNQAPAHLRAGATTPTSPRPMRRILPPASPTARHSALAPPPAPAPPSLKRKERDEAPQPFRRALPADPFRAGGGNTTATGRADGAHTSRYSAFCTTCLRISSQHSFRNCDKAYSPDLQHGINGWHWPGRVPYCHKFNIGEPCVAGDKCTFGHYCSACGSDTCRATRHLLPTARV</sequence>
<accession>A0AAN6G4Q5</accession>
<evidence type="ECO:0000313" key="4">
    <source>
        <dbReference type="EMBL" id="KAK0519940.1"/>
    </source>
</evidence>